<dbReference type="InterPro" id="IPR042099">
    <property type="entry name" value="ANL_N_sf"/>
</dbReference>
<dbReference type="Gene3D" id="3.40.50.12780">
    <property type="entry name" value="N-terminal domain of ligase-like"/>
    <property type="match status" value="1"/>
</dbReference>
<feature type="compositionally biased region" description="Basic residues" evidence="1">
    <location>
        <begin position="217"/>
        <end position="232"/>
    </location>
</feature>
<dbReference type="Pfam" id="PF00501">
    <property type="entry name" value="AMP-binding"/>
    <property type="match status" value="1"/>
</dbReference>
<dbReference type="AlphaFoldDB" id="X7ZVY5"/>
<dbReference type="PATRIC" id="fig|1299334.3.peg.7086"/>
<reference evidence="3" key="1">
    <citation type="submission" date="2014-01" db="EMBL/GenBank/DDBJ databases">
        <authorList>
            <person name="Brown-Elliot B."/>
            <person name="Wallace R."/>
            <person name="Lenaerts A."/>
            <person name="Ordway D."/>
            <person name="DeGroote M.A."/>
            <person name="Parker T."/>
            <person name="Sizemore C."/>
            <person name="Tallon L.J."/>
            <person name="Sadzewicz L.K."/>
            <person name="Sengamalay N."/>
            <person name="Fraser C.M."/>
            <person name="Hine E."/>
            <person name="Shefchek K.A."/>
            <person name="Das S.P."/>
            <person name="Tettelin H."/>
        </authorList>
    </citation>
    <scope>NUCLEOTIDE SEQUENCE [LARGE SCALE GENOMIC DNA]</scope>
    <source>
        <strain evidence="3">4042</strain>
    </source>
</reference>
<gene>
    <name evidence="3" type="ORF">I553_5124</name>
</gene>
<name>X7ZVY5_MYCXE</name>
<organism evidence="3">
    <name type="scientific">Mycobacterium xenopi 4042</name>
    <dbReference type="NCBI Taxonomy" id="1299334"/>
    <lineage>
        <taxon>Bacteria</taxon>
        <taxon>Bacillati</taxon>
        <taxon>Actinomycetota</taxon>
        <taxon>Actinomycetes</taxon>
        <taxon>Mycobacteriales</taxon>
        <taxon>Mycobacteriaceae</taxon>
        <taxon>Mycobacterium</taxon>
    </lineage>
</organism>
<evidence type="ECO:0000256" key="1">
    <source>
        <dbReference type="SAM" id="MobiDB-lite"/>
    </source>
</evidence>
<evidence type="ECO:0000259" key="2">
    <source>
        <dbReference type="Pfam" id="PF00501"/>
    </source>
</evidence>
<evidence type="ECO:0000313" key="3">
    <source>
        <dbReference type="EMBL" id="EUA23434.1"/>
    </source>
</evidence>
<accession>X7ZVY5</accession>
<proteinExistence type="predicted"/>
<dbReference type="EMBL" id="JAOB01000069">
    <property type="protein sequence ID" value="EUA23434.1"/>
    <property type="molecule type" value="Genomic_DNA"/>
</dbReference>
<sequence>MNGTLLGLRAGARLVIGALFHHVAGLGNIAVALANNCAIVMFPSFSVPAWQSLKPFEPTHVITVPSVIEMLMAANALMLPSIRLIAYGGAPIHPDTTRRVHNSMPHVDLVQLFGQTEGSPLTVLSPEDHRAAARGNGELLRSVGRAAPGWNCASSIPALTGLARCGRAAITLCLPMPMAGSTPGILADWPTAICISLGAAATKLFAGGERVPGRSRAGTRKPSAGRRSRGGRCSRPATGRDDPRLHRRG</sequence>
<feature type="compositionally biased region" description="Basic and acidic residues" evidence="1">
    <location>
        <begin position="238"/>
        <end position="249"/>
    </location>
</feature>
<dbReference type="SUPFAM" id="SSF56801">
    <property type="entry name" value="Acetyl-CoA synthetase-like"/>
    <property type="match status" value="1"/>
</dbReference>
<dbReference type="InterPro" id="IPR000873">
    <property type="entry name" value="AMP-dep_synth/lig_dom"/>
</dbReference>
<protein>
    <submittedName>
        <fullName evidence="3">AMP-binding enzyme family protein</fullName>
    </submittedName>
</protein>
<feature type="region of interest" description="Disordered" evidence="1">
    <location>
        <begin position="210"/>
        <end position="249"/>
    </location>
</feature>
<comment type="caution">
    <text evidence="3">The sequence shown here is derived from an EMBL/GenBank/DDBJ whole genome shotgun (WGS) entry which is preliminary data.</text>
</comment>
<feature type="domain" description="AMP-dependent synthetase/ligase" evidence="2">
    <location>
        <begin position="12"/>
        <end position="149"/>
    </location>
</feature>
<dbReference type="PANTHER" id="PTHR24096">
    <property type="entry name" value="LONG-CHAIN-FATTY-ACID--COA LIGASE"/>
    <property type="match status" value="1"/>
</dbReference>